<name>A0ABW9XRN3_9BACL</name>
<feature type="chain" id="PRO_5045892526" description="Copper amine oxidase-like N-terminal domain-containing protein" evidence="1">
    <location>
        <begin position="29"/>
        <end position="520"/>
    </location>
</feature>
<feature type="signal peptide" evidence="1">
    <location>
        <begin position="1"/>
        <end position="28"/>
    </location>
</feature>
<reference evidence="3 4" key="1">
    <citation type="submission" date="2020-01" db="EMBL/GenBank/DDBJ databases">
        <title>Paenibacillus soybeanensis sp. nov. isolated from the nodules of soybean (Glycine max(L.) Merr).</title>
        <authorList>
            <person name="Wang H."/>
        </authorList>
    </citation>
    <scope>NUCLEOTIDE SEQUENCE [LARGE SCALE GENOMIC DNA]</scope>
    <source>
        <strain evidence="3 4">T1</strain>
    </source>
</reference>
<evidence type="ECO:0000313" key="4">
    <source>
        <dbReference type="Proteomes" id="UP000665561"/>
    </source>
</evidence>
<feature type="domain" description="Copper amine oxidase-like N-terminal" evidence="2">
    <location>
        <begin position="294"/>
        <end position="399"/>
    </location>
</feature>
<accession>A0ABW9XRN3</accession>
<evidence type="ECO:0000313" key="3">
    <source>
        <dbReference type="EMBL" id="NBD25309.1"/>
    </source>
</evidence>
<gene>
    <name evidence="3" type="ORF">GT019_15605</name>
</gene>
<dbReference type="InterPro" id="IPR012854">
    <property type="entry name" value="Cu_amine_oxidase-like_N"/>
</dbReference>
<evidence type="ECO:0000259" key="2">
    <source>
        <dbReference type="Pfam" id="PF07833"/>
    </source>
</evidence>
<comment type="caution">
    <text evidence="3">The sequence shown here is derived from an EMBL/GenBank/DDBJ whole genome shotgun (WGS) entry which is preliminary data.</text>
</comment>
<dbReference type="EMBL" id="JAAAMV010000011">
    <property type="protein sequence ID" value="NBD25309.1"/>
    <property type="molecule type" value="Genomic_DNA"/>
</dbReference>
<dbReference type="Gene3D" id="3.30.457.10">
    <property type="entry name" value="Copper amine oxidase-like, N-terminal domain"/>
    <property type="match status" value="1"/>
</dbReference>
<sequence>MKLQSLIAAGLTVLTTFGIGGAPAGATAAIPLAHTVSATPAATDAESDEAAVPAAPALPSGGIAAADIAQVHFQQADELFVPLFRSREADSAAIAKTAAVVNRLIGKAELTKERLDGDQHFFAMSADIQLDGGMDVSLEFMDKQNVLLYYGPDVYLATDGMAMDELKKLMILPPRTTINTLRPAIGSMVAIKGSDGYGQSGIVNVFVETAGSSGGYSTPKGTYFPSKRALLVYSAPLSEARYDFHFVMPAYGEAIDGTFKPIAPGQYDLDLISDTGGPTFDIDVAVPASPQLAINGVPVASPALKPIMQNGVMLLPMRALAEAFAWNVTWDAAHKAAMMTSLPKTPAVHLDGGSSLAIWVDGKRLTGENAAPVIVKGSVYLPLRATAQAFGFQLTWTPSVNSALLAFEPRLLDENEYAGDAKKLAAAKLINDYVGALNGRDGAALEKLFAKESVPSPPFGAIGQRLITGIRSVTFQDRPGGALLANTTFSYLFDPSGNRTGGAGIVLTQENGSWKIADVD</sequence>
<protein>
    <recommendedName>
        <fullName evidence="2">Copper amine oxidase-like N-terminal domain-containing protein</fullName>
    </recommendedName>
</protein>
<dbReference type="InterPro" id="IPR036582">
    <property type="entry name" value="Mao_N_sf"/>
</dbReference>
<dbReference type="Pfam" id="PF07833">
    <property type="entry name" value="Cu_amine_oxidN1"/>
    <property type="match status" value="1"/>
</dbReference>
<keyword evidence="4" id="KW-1185">Reference proteome</keyword>
<evidence type="ECO:0000256" key="1">
    <source>
        <dbReference type="SAM" id="SignalP"/>
    </source>
</evidence>
<dbReference type="SUPFAM" id="SSF55383">
    <property type="entry name" value="Copper amine oxidase, domain N"/>
    <property type="match status" value="1"/>
</dbReference>
<organism evidence="3 4">
    <name type="scientific">Paenibacillus glycinis</name>
    <dbReference type="NCBI Taxonomy" id="2697035"/>
    <lineage>
        <taxon>Bacteria</taxon>
        <taxon>Bacillati</taxon>
        <taxon>Bacillota</taxon>
        <taxon>Bacilli</taxon>
        <taxon>Bacillales</taxon>
        <taxon>Paenibacillaceae</taxon>
        <taxon>Paenibacillus</taxon>
    </lineage>
</organism>
<dbReference type="Proteomes" id="UP000665561">
    <property type="component" value="Unassembled WGS sequence"/>
</dbReference>
<proteinExistence type="predicted"/>
<keyword evidence="1" id="KW-0732">Signal</keyword>
<dbReference type="RefSeq" id="WP_161744113.1">
    <property type="nucleotide sequence ID" value="NZ_JAAAMV010000011.1"/>
</dbReference>